<evidence type="ECO:0000313" key="3">
    <source>
        <dbReference type="WBParaSite" id="jg8033"/>
    </source>
</evidence>
<dbReference type="Proteomes" id="UP000887574">
    <property type="component" value="Unplaced"/>
</dbReference>
<dbReference type="Gene3D" id="3.10.100.10">
    <property type="entry name" value="Mannose-Binding Protein A, subunit A"/>
    <property type="match status" value="1"/>
</dbReference>
<feature type="domain" description="C-type lectin" evidence="1">
    <location>
        <begin position="41"/>
        <end position="167"/>
    </location>
</feature>
<dbReference type="WBParaSite" id="jg8033">
    <property type="protein sequence ID" value="jg8033"/>
    <property type="gene ID" value="jg8033"/>
</dbReference>
<organism evidence="2 3">
    <name type="scientific">Ditylenchus dipsaci</name>
    <dbReference type="NCBI Taxonomy" id="166011"/>
    <lineage>
        <taxon>Eukaryota</taxon>
        <taxon>Metazoa</taxon>
        <taxon>Ecdysozoa</taxon>
        <taxon>Nematoda</taxon>
        <taxon>Chromadorea</taxon>
        <taxon>Rhabditida</taxon>
        <taxon>Tylenchina</taxon>
        <taxon>Tylenchomorpha</taxon>
        <taxon>Sphaerularioidea</taxon>
        <taxon>Anguinidae</taxon>
        <taxon>Anguininae</taxon>
        <taxon>Ditylenchus</taxon>
    </lineage>
</organism>
<dbReference type="InterPro" id="IPR001304">
    <property type="entry name" value="C-type_lectin-like"/>
</dbReference>
<dbReference type="PROSITE" id="PS50041">
    <property type="entry name" value="C_TYPE_LECTIN_2"/>
    <property type="match status" value="1"/>
</dbReference>
<sequence>MFLPQNSCLSPYRAMASAGAIICGPAPTFPALSNCTAPPPMQTSCYYAHPTTNFTNPCTALNPLANVVSIHSDAENKFVGSLVLNKSSTTVSNLIGLTLTHTSATSYAPTNSAAWLDNTPVDFGNPVVSPGVYPWRSTAPDNIQTPANCVLQYVAVSPPVWEDLDCNLIAATGVTTTVCKL</sequence>
<evidence type="ECO:0000313" key="2">
    <source>
        <dbReference type="Proteomes" id="UP000887574"/>
    </source>
</evidence>
<reference evidence="3" key="1">
    <citation type="submission" date="2022-11" db="UniProtKB">
        <authorList>
            <consortium name="WormBaseParasite"/>
        </authorList>
    </citation>
    <scope>IDENTIFICATION</scope>
</reference>
<evidence type="ECO:0000259" key="1">
    <source>
        <dbReference type="PROSITE" id="PS50041"/>
    </source>
</evidence>
<name>A0A915EPK0_9BILA</name>
<dbReference type="InterPro" id="IPR016187">
    <property type="entry name" value="CTDL_fold"/>
</dbReference>
<dbReference type="InterPro" id="IPR016186">
    <property type="entry name" value="C-type_lectin-like/link_sf"/>
</dbReference>
<protein>
    <submittedName>
        <fullName evidence="3">C-type lectin domain-containing protein</fullName>
    </submittedName>
</protein>
<keyword evidence="2" id="KW-1185">Reference proteome</keyword>
<dbReference type="SUPFAM" id="SSF56436">
    <property type="entry name" value="C-type lectin-like"/>
    <property type="match status" value="1"/>
</dbReference>
<dbReference type="SMART" id="SM00034">
    <property type="entry name" value="CLECT"/>
    <property type="match status" value="1"/>
</dbReference>
<dbReference type="AlphaFoldDB" id="A0A915EPK0"/>
<accession>A0A915EPK0</accession>
<proteinExistence type="predicted"/>